<evidence type="ECO:0000256" key="2">
    <source>
        <dbReference type="ARBA" id="ARBA00008973"/>
    </source>
</evidence>
<keyword evidence="4" id="KW-0472">Membrane</keyword>
<accession>A0A125T565</accession>
<dbReference type="InterPro" id="IPR004872">
    <property type="entry name" value="Lipoprotein_NlpA"/>
</dbReference>
<organism evidence="9 10">
    <name type="scientific">Corynebacterium variabile</name>
    <dbReference type="NCBI Taxonomy" id="1727"/>
    <lineage>
        <taxon>Bacteria</taxon>
        <taxon>Bacillati</taxon>
        <taxon>Actinomycetota</taxon>
        <taxon>Actinomycetes</taxon>
        <taxon>Mycobacteriales</taxon>
        <taxon>Corynebacteriaceae</taxon>
        <taxon>Corynebacterium</taxon>
    </lineage>
</organism>
<dbReference type="PANTHER" id="PTHR30429">
    <property type="entry name" value="D-METHIONINE-BINDING LIPOPROTEIN METQ"/>
    <property type="match status" value="1"/>
</dbReference>
<keyword evidence="3 8" id="KW-0732">Signal</keyword>
<evidence type="ECO:0000313" key="10">
    <source>
        <dbReference type="Proteomes" id="UP000182498"/>
    </source>
</evidence>
<dbReference type="Proteomes" id="UP000182498">
    <property type="component" value="Unassembled WGS sequence"/>
</dbReference>
<evidence type="ECO:0000256" key="6">
    <source>
        <dbReference type="ARBA" id="ARBA00023288"/>
    </source>
</evidence>
<evidence type="ECO:0000256" key="5">
    <source>
        <dbReference type="ARBA" id="ARBA00023139"/>
    </source>
</evidence>
<reference evidence="10" key="1">
    <citation type="submission" date="2015-11" db="EMBL/GenBank/DDBJ databases">
        <authorList>
            <person name="Dugat-Bony E."/>
        </authorList>
    </citation>
    <scope>NUCLEOTIDE SEQUENCE [LARGE SCALE GENOMIC DNA]</scope>
    <source>
        <strain evidence="10">Mu292</strain>
    </source>
</reference>
<protein>
    <submittedName>
        <fullName evidence="9">ABC-type metal ion transport system, periplasmic component/surface antigen</fullName>
    </submittedName>
</protein>
<sequence>MHIRRNPLIRTAAAVTVALGLTAGVTACASDDNDSSTITIGSTEADKSQWKVFKEKASEAGLDVEVQGFTDYNTPNRALEDGSLDVNQFQHIQFLAQSNVESGSDLKVLGSTEIFPMGIYSKDATTVEDIEKAGEVVIPNDNTNGGRAIFVLEKAGLVTLKSDDVVAPTPADIDTAKSKVKVKAVDASQTAVAYNDGAVAAINNNFMVAADVTPDDAIIKDDPDDPAAAPYINVWAARADDIDNEDYLKLVELFHDPDVQKAVQEDTSGSAVEVTGKSQDDLNKILEDTEEQFREQGTGE</sequence>
<keyword evidence="10" id="KW-1185">Reference proteome</keyword>
<evidence type="ECO:0000256" key="4">
    <source>
        <dbReference type="ARBA" id="ARBA00023136"/>
    </source>
</evidence>
<proteinExistence type="inferred from homology"/>
<keyword evidence="5" id="KW-0564">Palmitate</keyword>
<comment type="subcellular location">
    <subcellularLocation>
        <location evidence="1">Membrane</location>
        <topology evidence="1">Lipid-anchor</topology>
    </subcellularLocation>
</comment>
<evidence type="ECO:0000256" key="8">
    <source>
        <dbReference type="SAM" id="SignalP"/>
    </source>
</evidence>
<name>A0A125T565_9CORY</name>
<dbReference type="EMBL" id="FAUH01000001">
    <property type="protein sequence ID" value="CUU64867.1"/>
    <property type="molecule type" value="Genomic_DNA"/>
</dbReference>
<dbReference type="SUPFAM" id="SSF53850">
    <property type="entry name" value="Periplasmic binding protein-like II"/>
    <property type="match status" value="1"/>
</dbReference>
<keyword evidence="6" id="KW-0449">Lipoprotein</keyword>
<dbReference type="GO" id="GO:0016020">
    <property type="term" value="C:membrane"/>
    <property type="evidence" value="ECO:0007669"/>
    <property type="project" value="UniProtKB-SubCell"/>
</dbReference>
<dbReference type="Gene3D" id="3.40.190.10">
    <property type="entry name" value="Periplasmic binding protein-like II"/>
    <property type="match status" value="2"/>
</dbReference>
<dbReference type="PROSITE" id="PS51257">
    <property type="entry name" value="PROKAR_LIPOPROTEIN"/>
    <property type="match status" value="1"/>
</dbReference>
<evidence type="ECO:0000313" key="9">
    <source>
        <dbReference type="EMBL" id="CUU64867.1"/>
    </source>
</evidence>
<evidence type="ECO:0000256" key="3">
    <source>
        <dbReference type="ARBA" id="ARBA00022729"/>
    </source>
</evidence>
<feature type="region of interest" description="Disordered" evidence="7">
    <location>
        <begin position="264"/>
        <end position="283"/>
    </location>
</feature>
<evidence type="ECO:0000256" key="1">
    <source>
        <dbReference type="ARBA" id="ARBA00004635"/>
    </source>
</evidence>
<dbReference type="OrthoDB" id="9812878at2"/>
<dbReference type="Pfam" id="PF03180">
    <property type="entry name" value="Lipoprotein_9"/>
    <property type="match status" value="1"/>
</dbReference>
<comment type="similarity">
    <text evidence="2">Belongs to the NlpA lipoprotein family.</text>
</comment>
<evidence type="ECO:0000256" key="7">
    <source>
        <dbReference type="SAM" id="MobiDB-lite"/>
    </source>
</evidence>
<dbReference type="RefSeq" id="WP_073883340.1">
    <property type="nucleotide sequence ID" value="NZ_FAUH01000001.1"/>
</dbReference>
<feature type="signal peptide" evidence="8">
    <location>
        <begin position="1"/>
        <end position="29"/>
    </location>
</feature>
<dbReference type="PANTHER" id="PTHR30429:SF3">
    <property type="entry name" value="LIPOPROTEIN"/>
    <property type="match status" value="1"/>
</dbReference>
<feature type="chain" id="PRO_5007180257" evidence="8">
    <location>
        <begin position="30"/>
        <end position="300"/>
    </location>
</feature>
<gene>
    <name evidence="9" type="ORF">CVAR292_00172</name>
</gene>
<dbReference type="AlphaFoldDB" id="A0A125T565"/>